<evidence type="ECO:0000313" key="9">
    <source>
        <dbReference type="EMBL" id="SNW02343.1"/>
    </source>
</evidence>
<dbReference type="GO" id="GO:0022857">
    <property type="term" value="F:transmembrane transporter activity"/>
    <property type="evidence" value="ECO:0007669"/>
    <property type="project" value="InterPro"/>
</dbReference>
<evidence type="ECO:0000259" key="8">
    <source>
        <dbReference type="PROSITE" id="PS50850"/>
    </source>
</evidence>
<organism evidence="9 10">
    <name type="scientific">Serratia ficaria</name>
    <dbReference type="NCBI Taxonomy" id="61651"/>
    <lineage>
        <taxon>Bacteria</taxon>
        <taxon>Pseudomonadati</taxon>
        <taxon>Pseudomonadota</taxon>
        <taxon>Gammaproteobacteria</taxon>
        <taxon>Enterobacterales</taxon>
        <taxon>Yersiniaceae</taxon>
        <taxon>Serratia</taxon>
    </lineage>
</organism>
<feature type="transmembrane region" description="Helical" evidence="7">
    <location>
        <begin position="126"/>
        <end position="143"/>
    </location>
</feature>
<dbReference type="Gene3D" id="1.20.1250.20">
    <property type="entry name" value="MFS general substrate transporter like domains"/>
    <property type="match status" value="1"/>
</dbReference>
<dbReference type="PANTHER" id="PTHR42718">
    <property type="entry name" value="MAJOR FACILITATOR SUPERFAMILY MULTIDRUG TRANSPORTER MFSC"/>
    <property type="match status" value="1"/>
</dbReference>
<keyword evidence="4 7" id="KW-0812">Transmembrane</keyword>
<keyword evidence="10" id="KW-1185">Reference proteome</keyword>
<keyword evidence="5 7" id="KW-1133">Transmembrane helix</keyword>
<keyword evidence="2" id="KW-0813">Transport</keyword>
<evidence type="ECO:0000256" key="1">
    <source>
        <dbReference type="ARBA" id="ARBA00004651"/>
    </source>
</evidence>
<dbReference type="InterPro" id="IPR011701">
    <property type="entry name" value="MFS"/>
</dbReference>
<accession>A0A240C4W4</accession>
<reference evidence="9 10" key="1">
    <citation type="submission" date="2017-06" db="EMBL/GenBank/DDBJ databases">
        <authorList>
            <consortium name="Pathogen Informatics"/>
        </authorList>
    </citation>
    <scope>NUCLEOTIDE SEQUENCE [LARGE SCALE GENOMIC DNA]</scope>
    <source>
        <strain evidence="9 10">NCTC12148</strain>
    </source>
</reference>
<dbReference type="Proteomes" id="UP000215134">
    <property type="component" value="Chromosome 1"/>
</dbReference>
<feature type="transmembrane region" description="Helical" evidence="7">
    <location>
        <begin position="26"/>
        <end position="49"/>
    </location>
</feature>
<name>A0A240C4W4_SERFI</name>
<dbReference type="PANTHER" id="PTHR42718:SF47">
    <property type="entry name" value="METHYL VIOLOGEN RESISTANCE PROTEIN SMVA"/>
    <property type="match status" value="1"/>
</dbReference>
<dbReference type="InterPro" id="IPR036259">
    <property type="entry name" value="MFS_trans_sf"/>
</dbReference>
<dbReference type="SUPFAM" id="SSF103473">
    <property type="entry name" value="MFS general substrate transporter"/>
    <property type="match status" value="1"/>
</dbReference>
<dbReference type="GO" id="GO:0005886">
    <property type="term" value="C:plasma membrane"/>
    <property type="evidence" value="ECO:0007669"/>
    <property type="project" value="UniProtKB-SubCell"/>
</dbReference>
<evidence type="ECO:0000256" key="6">
    <source>
        <dbReference type="ARBA" id="ARBA00023136"/>
    </source>
</evidence>
<protein>
    <submittedName>
        <fullName evidence="9">Methyl viologen resistance protein SmvA</fullName>
    </submittedName>
</protein>
<feature type="transmembrane region" description="Helical" evidence="7">
    <location>
        <begin position="192"/>
        <end position="215"/>
    </location>
</feature>
<dbReference type="Pfam" id="PF07690">
    <property type="entry name" value="MFS_1"/>
    <property type="match status" value="1"/>
</dbReference>
<feature type="transmembrane region" description="Helical" evidence="7">
    <location>
        <begin position="56"/>
        <end position="75"/>
    </location>
</feature>
<feature type="domain" description="Major facilitator superfamily (MFS) profile" evidence="8">
    <location>
        <begin position="1"/>
        <end position="217"/>
    </location>
</feature>
<dbReference type="STRING" id="1411141.GCA_001590885_00007"/>
<evidence type="ECO:0000256" key="2">
    <source>
        <dbReference type="ARBA" id="ARBA00022448"/>
    </source>
</evidence>
<dbReference type="InterPro" id="IPR020846">
    <property type="entry name" value="MFS_dom"/>
</dbReference>
<evidence type="ECO:0000256" key="4">
    <source>
        <dbReference type="ARBA" id="ARBA00022692"/>
    </source>
</evidence>
<feature type="transmembrane region" description="Helical" evidence="7">
    <location>
        <begin position="81"/>
        <end position="106"/>
    </location>
</feature>
<gene>
    <name evidence="9" type="primary">smvA_2</name>
    <name evidence="9" type="ORF">SAMEA4384070_02732</name>
</gene>
<dbReference type="AlphaFoldDB" id="A0A240C4W4"/>
<dbReference type="PROSITE" id="PS50850">
    <property type="entry name" value="MFS"/>
    <property type="match status" value="1"/>
</dbReference>
<evidence type="ECO:0000256" key="5">
    <source>
        <dbReference type="ARBA" id="ARBA00022989"/>
    </source>
</evidence>
<dbReference type="EMBL" id="LT906479">
    <property type="protein sequence ID" value="SNW02343.1"/>
    <property type="molecule type" value="Genomic_DNA"/>
</dbReference>
<evidence type="ECO:0000313" key="10">
    <source>
        <dbReference type="Proteomes" id="UP000215134"/>
    </source>
</evidence>
<proteinExistence type="predicted"/>
<comment type="subcellular location">
    <subcellularLocation>
        <location evidence="1">Cell membrane</location>
        <topology evidence="1">Multi-pass membrane protein</topology>
    </subcellularLocation>
</comment>
<evidence type="ECO:0000256" key="7">
    <source>
        <dbReference type="SAM" id="Phobius"/>
    </source>
</evidence>
<evidence type="ECO:0000256" key="3">
    <source>
        <dbReference type="ARBA" id="ARBA00022475"/>
    </source>
</evidence>
<keyword evidence="6 7" id="KW-0472">Membrane</keyword>
<dbReference type="KEGG" id="sfj:SAMEA4384070_2732"/>
<sequence length="217" mass="22085">MVALIGVELVLSQRLQLVLGLSPLQAALFILPIPLASALAAPMAGLLLPRYGERRIILGGFMLTALGIAGLAALYQSGLALQLVCLFISGFGLGGAITSASTAIMLSAPEEKSGMAASIEDVSYELGGVLGITLLGGLMTAVYSHSLALPADLAVGNLAYDSIDEALRLAAGLAADRAQQLTQLARQAFDQAFIAVLIAAASLMALGAGAVKLALRK</sequence>
<keyword evidence="3" id="KW-1003">Cell membrane</keyword>